<protein>
    <submittedName>
        <fullName evidence="9">ABC transporter permease subunit</fullName>
    </submittedName>
</protein>
<dbReference type="SUPFAM" id="SSF161098">
    <property type="entry name" value="MetI-like"/>
    <property type="match status" value="1"/>
</dbReference>
<feature type="transmembrane region" description="Helical" evidence="7">
    <location>
        <begin position="137"/>
        <end position="154"/>
    </location>
</feature>
<proteinExistence type="inferred from homology"/>
<comment type="similarity">
    <text evidence="7">Belongs to the binding-protein-dependent transport system permease family.</text>
</comment>
<keyword evidence="6 7" id="KW-0472">Membrane</keyword>
<sequence>MRGDLTKLIIYLLLGTGGIFMLLPFVWMIMTSLKPSSEVMLLPPKWIPSRLMWQNYADMWGAAPFSRYLWNSIMVTSFSTLGSVIISILAAFAFARLSFYGRDVLFTLLLSAMMVPSEMLLIPNFVTITKLGWIDRYEAMIVPLSISVFSIYLLRQHFESIPAHYYYAARVDGYSPFGYLRRVMVPLIKPVIATMILMKAIGNWNAYLWPLLVTNSVEMRTLQVGLVSLMTEIGVNYERLMAASTFVVFPMLLCYVFLRKYIIEGVSQGGLKG</sequence>
<dbReference type="GO" id="GO:0055085">
    <property type="term" value="P:transmembrane transport"/>
    <property type="evidence" value="ECO:0007669"/>
    <property type="project" value="InterPro"/>
</dbReference>
<name>A0A972K1U0_9BACL</name>
<evidence type="ECO:0000256" key="2">
    <source>
        <dbReference type="ARBA" id="ARBA00022448"/>
    </source>
</evidence>
<evidence type="ECO:0000256" key="4">
    <source>
        <dbReference type="ARBA" id="ARBA00022692"/>
    </source>
</evidence>
<dbReference type="PANTHER" id="PTHR43744">
    <property type="entry name" value="ABC TRANSPORTER PERMEASE PROTEIN MG189-RELATED-RELATED"/>
    <property type="match status" value="1"/>
</dbReference>
<evidence type="ECO:0000256" key="3">
    <source>
        <dbReference type="ARBA" id="ARBA00022475"/>
    </source>
</evidence>
<evidence type="ECO:0000313" key="10">
    <source>
        <dbReference type="Proteomes" id="UP000641588"/>
    </source>
</evidence>
<feature type="transmembrane region" description="Helical" evidence="7">
    <location>
        <begin position="68"/>
        <end position="92"/>
    </location>
</feature>
<accession>A0A972K1U0</accession>
<dbReference type="InterPro" id="IPR000515">
    <property type="entry name" value="MetI-like"/>
</dbReference>
<gene>
    <name evidence="9" type="ORF">GC093_27955</name>
</gene>
<keyword evidence="3" id="KW-1003">Cell membrane</keyword>
<reference evidence="9" key="1">
    <citation type="submission" date="2019-10" db="EMBL/GenBank/DDBJ databases">
        <title>Description of Paenibacillus glebae sp. nov.</title>
        <authorList>
            <person name="Carlier A."/>
            <person name="Qi S."/>
        </authorList>
    </citation>
    <scope>NUCLEOTIDE SEQUENCE</scope>
    <source>
        <strain evidence="9">LMG 31456</strain>
    </source>
</reference>
<feature type="transmembrane region" description="Helical" evidence="7">
    <location>
        <begin position="9"/>
        <end position="30"/>
    </location>
</feature>
<evidence type="ECO:0000313" key="9">
    <source>
        <dbReference type="EMBL" id="NOU97029.1"/>
    </source>
</evidence>
<feature type="transmembrane region" description="Helical" evidence="7">
    <location>
        <begin position="191"/>
        <end position="212"/>
    </location>
</feature>
<comment type="subcellular location">
    <subcellularLocation>
        <location evidence="1 7">Cell membrane</location>
        <topology evidence="1 7">Multi-pass membrane protein</topology>
    </subcellularLocation>
</comment>
<evidence type="ECO:0000259" key="8">
    <source>
        <dbReference type="PROSITE" id="PS50928"/>
    </source>
</evidence>
<dbReference type="PROSITE" id="PS50928">
    <property type="entry name" value="ABC_TM1"/>
    <property type="match status" value="1"/>
</dbReference>
<dbReference type="Proteomes" id="UP000641588">
    <property type="component" value="Unassembled WGS sequence"/>
</dbReference>
<keyword evidence="10" id="KW-1185">Reference proteome</keyword>
<dbReference type="EMBL" id="WHOD01000105">
    <property type="protein sequence ID" value="NOU97029.1"/>
    <property type="molecule type" value="Genomic_DNA"/>
</dbReference>
<dbReference type="Pfam" id="PF00528">
    <property type="entry name" value="BPD_transp_1"/>
    <property type="match status" value="1"/>
</dbReference>
<feature type="domain" description="ABC transmembrane type-1" evidence="8">
    <location>
        <begin position="69"/>
        <end position="258"/>
    </location>
</feature>
<evidence type="ECO:0000256" key="6">
    <source>
        <dbReference type="ARBA" id="ARBA00023136"/>
    </source>
</evidence>
<comment type="caution">
    <text evidence="9">The sequence shown here is derived from an EMBL/GenBank/DDBJ whole genome shotgun (WGS) entry which is preliminary data.</text>
</comment>
<dbReference type="CDD" id="cd06261">
    <property type="entry name" value="TM_PBP2"/>
    <property type="match status" value="1"/>
</dbReference>
<feature type="transmembrane region" description="Helical" evidence="7">
    <location>
        <begin position="240"/>
        <end position="258"/>
    </location>
</feature>
<evidence type="ECO:0000256" key="5">
    <source>
        <dbReference type="ARBA" id="ARBA00022989"/>
    </source>
</evidence>
<dbReference type="InterPro" id="IPR035906">
    <property type="entry name" value="MetI-like_sf"/>
</dbReference>
<dbReference type="Gene3D" id="1.10.3720.10">
    <property type="entry name" value="MetI-like"/>
    <property type="match status" value="1"/>
</dbReference>
<keyword evidence="2 7" id="KW-0813">Transport</keyword>
<keyword evidence="4 7" id="KW-0812">Transmembrane</keyword>
<organism evidence="9 10">
    <name type="scientific">Paenibacillus foliorum</name>
    <dbReference type="NCBI Taxonomy" id="2654974"/>
    <lineage>
        <taxon>Bacteria</taxon>
        <taxon>Bacillati</taxon>
        <taxon>Bacillota</taxon>
        <taxon>Bacilli</taxon>
        <taxon>Bacillales</taxon>
        <taxon>Paenibacillaceae</taxon>
        <taxon>Paenibacillus</taxon>
    </lineage>
</organism>
<feature type="transmembrane region" description="Helical" evidence="7">
    <location>
        <begin position="104"/>
        <end position="125"/>
    </location>
</feature>
<dbReference type="PANTHER" id="PTHR43744:SF12">
    <property type="entry name" value="ABC TRANSPORTER PERMEASE PROTEIN MG189-RELATED"/>
    <property type="match status" value="1"/>
</dbReference>
<dbReference type="AlphaFoldDB" id="A0A972K1U0"/>
<dbReference type="RefSeq" id="WP_171655263.1">
    <property type="nucleotide sequence ID" value="NZ_WHOD01000105.1"/>
</dbReference>
<evidence type="ECO:0000256" key="7">
    <source>
        <dbReference type="RuleBase" id="RU363032"/>
    </source>
</evidence>
<dbReference type="GO" id="GO:0005886">
    <property type="term" value="C:plasma membrane"/>
    <property type="evidence" value="ECO:0007669"/>
    <property type="project" value="UniProtKB-SubCell"/>
</dbReference>
<keyword evidence="5 7" id="KW-1133">Transmembrane helix</keyword>
<evidence type="ECO:0000256" key="1">
    <source>
        <dbReference type="ARBA" id="ARBA00004651"/>
    </source>
</evidence>